<sequence>MVLPHKLASCLSSKNCRTKHHCGCTTFTADNFYHVCAASAYVLGVEQIFVTDGRESTSLAL</sequence>
<comment type="caution">
    <text evidence="1">The sequence shown here is derived from an EMBL/GenBank/DDBJ whole genome shotgun (WGS) entry which is preliminary data.</text>
</comment>
<dbReference type="Proteomes" id="UP000237000">
    <property type="component" value="Unassembled WGS sequence"/>
</dbReference>
<gene>
    <name evidence="1" type="ORF">TorRG33x02_008320</name>
</gene>
<organism evidence="1 2">
    <name type="scientific">Trema orientale</name>
    <name type="common">Charcoal tree</name>
    <name type="synonym">Celtis orientalis</name>
    <dbReference type="NCBI Taxonomy" id="63057"/>
    <lineage>
        <taxon>Eukaryota</taxon>
        <taxon>Viridiplantae</taxon>
        <taxon>Streptophyta</taxon>
        <taxon>Embryophyta</taxon>
        <taxon>Tracheophyta</taxon>
        <taxon>Spermatophyta</taxon>
        <taxon>Magnoliopsida</taxon>
        <taxon>eudicotyledons</taxon>
        <taxon>Gunneridae</taxon>
        <taxon>Pentapetalae</taxon>
        <taxon>rosids</taxon>
        <taxon>fabids</taxon>
        <taxon>Rosales</taxon>
        <taxon>Cannabaceae</taxon>
        <taxon>Trema</taxon>
    </lineage>
</organism>
<dbReference type="EMBL" id="JXTC01000002">
    <property type="protein sequence ID" value="POO03627.1"/>
    <property type="molecule type" value="Genomic_DNA"/>
</dbReference>
<evidence type="ECO:0000313" key="1">
    <source>
        <dbReference type="EMBL" id="POO03627.1"/>
    </source>
</evidence>
<dbReference type="AlphaFoldDB" id="A0A2P5G0S9"/>
<reference evidence="2" key="1">
    <citation type="submission" date="2016-06" db="EMBL/GenBank/DDBJ databases">
        <title>Parallel loss of symbiosis genes in relatives of nitrogen-fixing non-legume Parasponia.</title>
        <authorList>
            <person name="Van Velzen R."/>
            <person name="Holmer R."/>
            <person name="Bu F."/>
            <person name="Rutten L."/>
            <person name="Van Zeijl A."/>
            <person name="Liu W."/>
            <person name="Santuari L."/>
            <person name="Cao Q."/>
            <person name="Sharma T."/>
            <person name="Shen D."/>
            <person name="Roswanjaya Y."/>
            <person name="Wardhani T."/>
            <person name="Kalhor M.S."/>
            <person name="Jansen J."/>
            <person name="Van den Hoogen J."/>
            <person name="Gungor B."/>
            <person name="Hartog M."/>
            <person name="Hontelez J."/>
            <person name="Verver J."/>
            <person name="Yang W.-C."/>
            <person name="Schijlen E."/>
            <person name="Repin R."/>
            <person name="Schilthuizen M."/>
            <person name="Schranz E."/>
            <person name="Heidstra R."/>
            <person name="Miyata K."/>
            <person name="Fedorova E."/>
            <person name="Kohlen W."/>
            <person name="Bisseling T."/>
            <person name="Smit S."/>
            <person name="Geurts R."/>
        </authorList>
    </citation>
    <scope>NUCLEOTIDE SEQUENCE [LARGE SCALE GENOMIC DNA]</scope>
    <source>
        <strain evidence="2">cv. RG33-2</strain>
    </source>
</reference>
<keyword evidence="2" id="KW-1185">Reference proteome</keyword>
<dbReference type="InParanoid" id="A0A2P5G0S9"/>
<proteinExistence type="predicted"/>
<evidence type="ECO:0000313" key="2">
    <source>
        <dbReference type="Proteomes" id="UP000237000"/>
    </source>
</evidence>
<name>A0A2P5G0S9_TREOI</name>
<accession>A0A2P5G0S9</accession>
<protein>
    <submittedName>
        <fullName evidence="1">Uncharacterized protein</fullName>
    </submittedName>
</protein>